<protein>
    <submittedName>
        <fullName evidence="1">Uncharacterized protein</fullName>
    </submittedName>
</protein>
<keyword evidence="2" id="KW-1185">Reference proteome</keyword>
<accession>A0ABR1ZAZ6</accession>
<organism evidence="1 2">
    <name type="scientific">Hibiscus sabdariffa</name>
    <name type="common">roselle</name>
    <dbReference type="NCBI Taxonomy" id="183260"/>
    <lineage>
        <taxon>Eukaryota</taxon>
        <taxon>Viridiplantae</taxon>
        <taxon>Streptophyta</taxon>
        <taxon>Embryophyta</taxon>
        <taxon>Tracheophyta</taxon>
        <taxon>Spermatophyta</taxon>
        <taxon>Magnoliopsida</taxon>
        <taxon>eudicotyledons</taxon>
        <taxon>Gunneridae</taxon>
        <taxon>Pentapetalae</taxon>
        <taxon>rosids</taxon>
        <taxon>malvids</taxon>
        <taxon>Malvales</taxon>
        <taxon>Malvaceae</taxon>
        <taxon>Malvoideae</taxon>
        <taxon>Hibiscus</taxon>
    </lineage>
</organism>
<name>A0ABR1ZAZ6_9ROSI</name>
<evidence type="ECO:0000313" key="2">
    <source>
        <dbReference type="Proteomes" id="UP001396334"/>
    </source>
</evidence>
<proteinExistence type="predicted"/>
<dbReference type="Proteomes" id="UP001396334">
    <property type="component" value="Unassembled WGS sequence"/>
</dbReference>
<comment type="caution">
    <text evidence="1">The sequence shown here is derived from an EMBL/GenBank/DDBJ whole genome shotgun (WGS) entry which is preliminary data.</text>
</comment>
<sequence length="87" mass="9587">MGLLVKPVGSTRVGSALHWSGSPVVRIRVAQMVIRPGYTKGVRWVLEMNVMVTIWALDGVAWRLKWRLGAGRWGCVDSDVGGTARVR</sequence>
<reference evidence="1 2" key="1">
    <citation type="journal article" date="2024" name="G3 (Bethesda)">
        <title>Genome assembly of Hibiscus sabdariffa L. provides insights into metabolisms of medicinal natural products.</title>
        <authorList>
            <person name="Kim T."/>
        </authorList>
    </citation>
    <scope>NUCLEOTIDE SEQUENCE [LARGE SCALE GENOMIC DNA]</scope>
    <source>
        <strain evidence="1">TK-2024</strain>
        <tissue evidence="1">Old leaves</tissue>
    </source>
</reference>
<gene>
    <name evidence="1" type="ORF">V6N11_007810</name>
</gene>
<evidence type="ECO:0000313" key="1">
    <source>
        <dbReference type="EMBL" id="KAK8477314.1"/>
    </source>
</evidence>
<dbReference type="EMBL" id="JBBPBN010001821">
    <property type="protein sequence ID" value="KAK8477314.1"/>
    <property type="molecule type" value="Genomic_DNA"/>
</dbReference>